<dbReference type="SMART" id="SM00588">
    <property type="entry name" value="NEUZ"/>
    <property type="match status" value="1"/>
</dbReference>
<dbReference type="Gene3D" id="3.40.50.300">
    <property type="entry name" value="P-loop containing nucleotide triphosphate hydrolases"/>
    <property type="match status" value="1"/>
</dbReference>
<dbReference type="PROSITE" id="PS51424">
    <property type="entry name" value="ROC"/>
    <property type="match status" value="1"/>
</dbReference>
<dbReference type="OMA" id="YHDLGTI"/>
<dbReference type="Gene3D" id="3.40.50.10140">
    <property type="entry name" value="Toll/interleukin-1 receptor homology (TIR) domain"/>
    <property type="match status" value="1"/>
</dbReference>
<dbReference type="InterPro" id="IPR011029">
    <property type="entry name" value="DEATH-like_dom_sf"/>
</dbReference>
<evidence type="ECO:0000256" key="11">
    <source>
        <dbReference type="ARBA" id="ARBA00048679"/>
    </source>
</evidence>
<keyword evidence="5" id="KW-0547">Nucleotide-binding</keyword>
<evidence type="ECO:0000256" key="9">
    <source>
        <dbReference type="ARBA" id="ARBA00022840"/>
    </source>
</evidence>
<evidence type="ECO:0000259" key="16">
    <source>
        <dbReference type="PROSITE" id="PS51424"/>
    </source>
</evidence>
<evidence type="ECO:0000256" key="1">
    <source>
        <dbReference type="ARBA" id="ARBA00012513"/>
    </source>
</evidence>
<dbReference type="Proteomes" id="UP000005408">
    <property type="component" value="Unassembled WGS sequence"/>
</dbReference>
<keyword evidence="2" id="KW-0808">Transferase</keyword>
<feature type="compositionally biased region" description="Low complexity" evidence="12">
    <location>
        <begin position="369"/>
        <end position="384"/>
    </location>
</feature>
<dbReference type="FunFam" id="2.60.120.920:FF:000005">
    <property type="entry name" value="Putative E3 ubiquitin-protein ligase NEURL1B"/>
    <property type="match status" value="1"/>
</dbReference>
<feature type="compositionally biased region" description="Basic and acidic residues" evidence="12">
    <location>
        <begin position="289"/>
        <end position="314"/>
    </location>
</feature>
<dbReference type="CDD" id="cd08311">
    <property type="entry name" value="Death_p75NR"/>
    <property type="match status" value="1"/>
</dbReference>
<dbReference type="OrthoDB" id="6078042at2759"/>
<feature type="domain" description="Death" evidence="13">
    <location>
        <begin position="974"/>
        <end position="1040"/>
    </location>
</feature>
<dbReference type="GO" id="GO:0005524">
    <property type="term" value="F:ATP binding"/>
    <property type="evidence" value="ECO:0007669"/>
    <property type="project" value="UniProtKB-KW"/>
</dbReference>
<sequence length="1273" mass="144193">MKFHSVHGKSVTLTEVKSVASRSELSFCHGIVFSDQPLKVTQKVSFEVKTTDAWSGGIRIGVTSVDPGKLSSSDLPKYAIPSLSKREGFWVCPVSEGIISSGCKVTLYINNKGQLQFFVNDVYKGACLKGLPTGKPLWLCLDLYGNTKSAKFVKADDAPKEILARGPEAVHAYEEACISGTQPVYRTRLMLVGQDRVGKTSLKRALTRQKHNREEEQTVGIDLSNSCSFSNLHDRWQMAIQGDYEKEADMQEEQKQLGILGGVIGLEEEYHKALAENIVKELNQPKLRKESTLRGRAPSRDSAKSGKRPFDLESVKSTSSVHGVIAHIPEKLSHVPPEMFTDVPERVVQLVEEMLDKGREPTTSKNQPKLSKSSSFKRQSSVSKPLVSEATPSNSQDSDKTNIEKKVVLNIWDFSGQSVYYTTHQVFLSSRAVYVIVFNLCHDLHTTRSENSSMDEWSTLEYMDYWLRTIYSHTSQNSTNSISNNRLSPPILVVGTHRNNLSQDEVEQKRLVEEKFDELRTFMMDKPYTRHLITPFVAIENDMEEGEDPQIGELRKMIKEAASEEPYMGEQMPLRWLRFEQEIAKLVAGDATHASYDQIQELAGNVGITDEDEIKIMVNFYHDLGLLIHYGSSGTIDNVLRNTVVLQPHWLVDMFRSVVLAKPKTDKWSFSKDKWKTFEQKGILDDSLLEDIWKKVSMQKPVLLGLMEKFDLLCPAYTQANQRPKYYFVPSRMTSESDVDKRPYSDNTNNAVFYVNFAGFLPDGLFYRIVNRTTKWCIDNSGKEPYCLLKTLARFFLDDEHDFVLEMAPRNFHRIKIVVMRVSDVSETNDSEQTNLSPKPSACAKLRNFLESSLLELKESWMKRLTYYTCVECPCGRPCYLHGDDACKEEGCLHFLDLDECLANRIVCCDHRRVKTTSIKKWFPETHSPVFQGQILPSIDLEESYGNIEKHGPSLPLWVKGAAKLLSSGEENQDWLALAKLMGHKESQIEEFLEDLNPSLALLTDWIITSGNTSLSVDMLIAFLEKMNRDDVVEIIEKANDTNKDPPQVFISYQWDSQDEVKALRDKMEKSGYSCWMDIGQMGGGDFLSAKIDQGIRNCKVVLACITPKYVVSHHCNRELSLADLLNKTIIPIMFEEVPWPPPGGMSLIFSQLVYINMKGVGGHGGTGIHADLKDKYKEIVQKLMNYIVPDLTKYFDTETVISKQFSNDNSSITSEIYSPPIATESAISYQGNPEVRQHHVSFAQQEDLFLPPPHYQVRAQTPVSQSCVCTIL</sequence>
<dbReference type="SUPFAM" id="SSF52200">
    <property type="entry name" value="Toll/Interleukin receptor TIR domain"/>
    <property type="match status" value="1"/>
</dbReference>
<keyword evidence="18" id="KW-1185">Reference proteome</keyword>
<dbReference type="PROSITE" id="PS50017">
    <property type="entry name" value="DEATH_DOMAIN"/>
    <property type="match status" value="1"/>
</dbReference>
<dbReference type="Pfam" id="PF07177">
    <property type="entry name" value="Neuralized"/>
    <property type="match status" value="1"/>
</dbReference>
<dbReference type="PROSITE" id="PS51065">
    <property type="entry name" value="NHR"/>
    <property type="match status" value="1"/>
</dbReference>
<evidence type="ECO:0000256" key="12">
    <source>
        <dbReference type="SAM" id="MobiDB-lite"/>
    </source>
</evidence>
<reference evidence="17" key="1">
    <citation type="submission" date="2022-08" db="UniProtKB">
        <authorList>
            <consortium name="EnsemblMetazoa"/>
        </authorList>
    </citation>
    <scope>IDENTIFICATION</scope>
    <source>
        <strain evidence="17">05x7-T-G4-1.051#20</strain>
    </source>
</reference>
<dbReference type="PANTHER" id="PTHR47508:SF4">
    <property type="match status" value="1"/>
</dbReference>
<dbReference type="InterPro" id="IPR043136">
    <property type="entry name" value="B30.2/SPRY_sf"/>
</dbReference>
<dbReference type="Gene3D" id="2.60.120.920">
    <property type="match status" value="1"/>
</dbReference>
<keyword evidence="6" id="KW-0863">Zinc-finger</keyword>
<evidence type="ECO:0000256" key="6">
    <source>
        <dbReference type="ARBA" id="ARBA00022771"/>
    </source>
</evidence>
<feature type="domain" description="TIR" evidence="14">
    <location>
        <begin position="1045"/>
        <end position="1189"/>
    </location>
</feature>
<dbReference type="AlphaFoldDB" id="A0A8W8P1C8"/>
<evidence type="ECO:0000256" key="4">
    <source>
        <dbReference type="ARBA" id="ARBA00022737"/>
    </source>
</evidence>
<keyword evidence="7" id="KW-0418">Kinase</keyword>
<dbReference type="Gene3D" id="1.10.10.10">
    <property type="entry name" value="Winged helix-like DNA-binding domain superfamily/Winged helix DNA-binding domain"/>
    <property type="match status" value="1"/>
</dbReference>
<protein>
    <recommendedName>
        <fullName evidence="1">non-specific serine/threonine protein kinase</fullName>
        <ecNumber evidence="1">2.7.11.1</ecNumber>
    </recommendedName>
</protein>
<dbReference type="EnsemblMetazoa" id="G927.1">
    <property type="protein sequence ID" value="G927.1:cds"/>
    <property type="gene ID" value="G927"/>
</dbReference>
<dbReference type="Pfam" id="PF16095">
    <property type="entry name" value="COR-A"/>
    <property type="match status" value="1"/>
</dbReference>
<dbReference type="InterPro" id="IPR035897">
    <property type="entry name" value="Toll_tir_struct_dom_sf"/>
</dbReference>
<evidence type="ECO:0000256" key="8">
    <source>
        <dbReference type="ARBA" id="ARBA00022833"/>
    </source>
</evidence>
<dbReference type="InterPro" id="IPR032171">
    <property type="entry name" value="COR-A"/>
</dbReference>
<dbReference type="InterPro" id="IPR006573">
    <property type="entry name" value="NHR_dom"/>
</dbReference>
<feature type="region of interest" description="Disordered" evidence="12">
    <location>
        <begin position="289"/>
        <end position="316"/>
    </location>
</feature>
<evidence type="ECO:0000256" key="2">
    <source>
        <dbReference type="ARBA" id="ARBA00022679"/>
    </source>
</evidence>
<dbReference type="PROSITE" id="PS50104">
    <property type="entry name" value="TIR"/>
    <property type="match status" value="1"/>
</dbReference>
<feature type="region of interest" description="Disordered" evidence="12">
    <location>
        <begin position="356"/>
        <end position="399"/>
    </location>
</feature>
<dbReference type="Pfam" id="PF13676">
    <property type="entry name" value="TIR_2"/>
    <property type="match status" value="1"/>
</dbReference>
<feature type="domain" description="Roc" evidence="16">
    <location>
        <begin position="180"/>
        <end position="565"/>
    </location>
</feature>
<dbReference type="InterPro" id="IPR036388">
    <property type="entry name" value="WH-like_DNA-bd_sf"/>
</dbReference>
<dbReference type="PANTHER" id="PTHR47508">
    <property type="entry name" value="SAM DOMAIN-CONTAINING PROTEIN-RELATED"/>
    <property type="match status" value="1"/>
</dbReference>
<evidence type="ECO:0000256" key="5">
    <source>
        <dbReference type="ARBA" id="ARBA00022741"/>
    </source>
</evidence>
<evidence type="ECO:0000313" key="17">
    <source>
        <dbReference type="EnsemblMetazoa" id="G927.1:cds"/>
    </source>
</evidence>
<comment type="catalytic activity">
    <reaction evidence="10">
        <text>L-threonyl-[protein] + ATP = O-phospho-L-threonyl-[protein] + ADP + H(+)</text>
        <dbReference type="Rhea" id="RHEA:46608"/>
        <dbReference type="Rhea" id="RHEA-COMP:11060"/>
        <dbReference type="Rhea" id="RHEA-COMP:11605"/>
        <dbReference type="ChEBI" id="CHEBI:15378"/>
        <dbReference type="ChEBI" id="CHEBI:30013"/>
        <dbReference type="ChEBI" id="CHEBI:30616"/>
        <dbReference type="ChEBI" id="CHEBI:61977"/>
        <dbReference type="ChEBI" id="CHEBI:456216"/>
        <dbReference type="EC" id="2.7.11.1"/>
    </reaction>
</comment>
<keyword evidence="4" id="KW-0677">Repeat</keyword>
<dbReference type="GO" id="GO:0007165">
    <property type="term" value="P:signal transduction"/>
    <property type="evidence" value="ECO:0007669"/>
    <property type="project" value="InterPro"/>
</dbReference>
<dbReference type="SUPFAM" id="SSF47986">
    <property type="entry name" value="DEATH domain"/>
    <property type="match status" value="1"/>
</dbReference>
<dbReference type="EC" id="2.7.11.1" evidence="1"/>
<dbReference type="Pfam" id="PF00531">
    <property type="entry name" value="Death"/>
    <property type="match status" value="1"/>
</dbReference>
<keyword evidence="8" id="KW-0862">Zinc</keyword>
<dbReference type="InterPro" id="IPR027417">
    <property type="entry name" value="P-loop_NTPase"/>
</dbReference>
<evidence type="ECO:0000256" key="7">
    <source>
        <dbReference type="ARBA" id="ARBA00022777"/>
    </source>
</evidence>
<comment type="catalytic activity">
    <reaction evidence="11">
        <text>L-seryl-[protein] + ATP = O-phospho-L-seryl-[protein] + ADP + H(+)</text>
        <dbReference type="Rhea" id="RHEA:17989"/>
        <dbReference type="Rhea" id="RHEA-COMP:9863"/>
        <dbReference type="Rhea" id="RHEA-COMP:11604"/>
        <dbReference type="ChEBI" id="CHEBI:15378"/>
        <dbReference type="ChEBI" id="CHEBI:29999"/>
        <dbReference type="ChEBI" id="CHEBI:30616"/>
        <dbReference type="ChEBI" id="CHEBI:83421"/>
        <dbReference type="ChEBI" id="CHEBI:456216"/>
        <dbReference type="EC" id="2.7.11.1"/>
    </reaction>
</comment>
<dbReference type="GO" id="GO:0016301">
    <property type="term" value="F:kinase activity"/>
    <property type="evidence" value="ECO:0007669"/>
    <property type="project" value="UniProtKB-KW"/>
</dbReference>
<evidence type="ECO:0000313" key="18">
    <source>
        <dbReference type="Proteomes" id="UP000005408"/>
    </source>
</evidence>
<accession>A0A8W8P1C8</accession>
<dbReference type="Gene3D" id="1.10.533.10">
    <property type="entry name" value="Death Domain, Fas"/>
    <property type="match status" value="1"/>
</dbReference>
<evidence type="ECO:0000259" key="14">
    <source>
        <dbReference type="PROSITE" id="PS50104"/>
    </source>
</evidence>
<organism evidence="17 18">
    <name type="scientific">Magallana gigas</name>
    <name type="common">Pacific oyster</name>
    <name type="synonym">Crassostrea gigas</name>
    <dbReference type="NCBI Taxonomy" id="29159"/>
    <lineage>
        <taxon>Eukaryota</taxon>
        <taxon>Metazoa</taxon>
        <taxon>Spiralia</taxon>
        <taxon>Lophotrochozoa</taxon>
        <taxon>Mollusca</taxon>
        <taxon>Bivalvia</taxon>
        <taxon>Autobranchia</taxon>
        <taxon>Pteriomorphia</taxon>
        <taxon>Ostreida</taxon>
        <taxon>Ostreoidea</taxon>
        <taxon>Ostreidae</taxon>
        <taxon>Magallana</taxon>
    </lineage>
</organism>
<evidence type="ECO:0000259" key="13">
    <source>
        <dbReference type="PROSITE" id="PS50017"/>
    </source>
</evidence>
<dbReference type="SUPFAM" id="SSF52540">
    <property type="entry name" value="P-loop containing nucleoside triphosphate hydrolases"/>
    <property type="match status" value="1"/>
</dbReference>
<dbReference type="Pfam" id="PF08477">
    <property type="entry name" value="Roc"/>
    <property type="match status" value="1"/>
</dbReference>
<feature type="domain" description="NHR" evidence="15">
    <location>
        <begin position="1"/>
        <end position="155"/>
    </location>
</feature>
<evidence type="ECO:0000256" key="3">
    <source>
        <dbReference type="ARBA" id="ARBA00022723"/>
    </source>
</evidence>
<keyword evidence="9" id="KW-0067">ATP-binding</keyword>
<dbReference type="InterPro" id="IPR000157">
    <property type="entry name" value="TIR_dom"/>
</dbReference>
<proteinExistence type="predicted"/>
<dbReference type="InterPro" id="IPR020859">
    <property type="entry name" value="ROC"/>
</dbReference>
<name>A0A8W8P1C8_MAGGI</name>
<evidence type="ECO:0000256" key="10">
    <source>
        <dbReference type="ARBA" id="ARBA00047899"/>
    </source>
</evidence>
<dbReference type="InterPro" id="IPR000488">
    <property type="entry name" value="Death_dom"/>
</dbReference>
<dbReference type="Gene3D" id="3.30.70.1390">
    <property type="entry name" value="ROC domain from the Parkinson's disease-associated leucine-rich repeat kinase 2"/>
    <property type="match status" value="2"/>
</dbReference>
<dbReference type="GO" id="GO:0008270">
    <property type="term" value="F:zinc ion binding"/>
    <property type="evidence" value="ECO:0007669"/>
    <property type="project" value="UniProtKB-KW"/>
</dbReference>
<keyword evidence="3" id="KW-0479">Metal-binding</keyword>
<evidence type="ECO:0000259" key="15">
    <source>
        <dbReference type="PROSITE" id="PS51065"/>
    </source>
</evidence>